<dbReference type="InterPro" id="IPR015943">
    <property type="entry name" value="WD40/YVTN_repeat-like_dom_sf"/>
</dbReference>
<evidence type="ECO:0000313" key="7">
    <source>
        <dbReference type="EMBL" id="OWF55059.1"/>
    </source>
</evidence>
<dbReference type="STRING" id="6573.A0A210R242"/>
<dbReference type="Proteomes" id="UP000242188">
    <property type="component" value="Unassembled WGS sequence"/>
</dbReference>
<dbReference type="InterPro" id="IPR050687">
    <property type="entry name" value="Dynein_IC"/>
</dbReference>
<dbReference type="Pfam" id="PF00400">
    <property type="entry name" value="WD40"/>
    <property type="match status" value="3"/>
</dbReference>
<proteinExistence type="predicted"/>
<feature type="region of interest" description="Disordered" evidence="6">
    <location>
        <begin position="19"/>
        <end position="63"/>
    </location>
</feature>
<dbReference type="GO" id="GO:0005868">
    <property type="term" value="C:cytoplasmic dynein complex"/>
    <property type="evidence" value="ECO:0007669"/>
    <property type="project" value="TreeGrafter"/>
</dbReference>
<comment type="caution">
    <text evidence="7">The sequence shown here is derived from an EMBL/GenBank/DDBJ whole genome shotgun (WGS) entry which is preliminary data.</text>
</comment>
<dbReference type="InterPro" id="IPR001680">
    <property type="entry name" value="WD40_rpt"/>
</dbReference>
<dbReference type="PROSITE" id="PS00678">
    <property type="entry name" value="WD_REPEATS_1"/>
    <property type="match status" value="1"/>
</dbReference>
<dbReference type="GO" id="GO:0042073">
    <property type="term" value="P:intraciliary transport"/>
    <property type="evidence" value="ECO:0007669"/>
    <property type="project" value="TreeGrafter"/>
</dbReference>
<comment type="subcellular location">
    <subcellularLocation>
        <location evidence="1">Cytoplasm</location>
    </subcellularLocation>
</comment>
<dbReference type="PANTHER" id="PTHR12442:SF26">
    <property type="entry name" value="CYTOPLASMIC DYNEIN 2 INTERMEDIATE CHAIN 2"/>
    <property type="match status" value="1"/>
</dbReference>
<dbReference type="GO" id="GO:0045503">
    <property type="term" value="F:dynein light chain binding"/>
    <property type="evidence" value="ECO:0007669"/>
    <property type="project" value="TreeGrafter"/>
</dbReference>
<dbReference type="InterPro" id="IPR019775">
    <property type="entry name" value="WD40_repeat_CS"/>
</dbReference>
<evidence type="ECO:0000256" key="1">
    <source>
        <dbReference type="ARBA" id="ARBA00004496"/>
    </source>
</evidence>
<gene>
    <name evidence="7" type="ORF">KP79_PYT17042</name>
</gene>
<dbReference type="EMBL" id="NEDP02000770">
    <property type="protein sequence ID" value="OWF55059.1"/>
    <property type="molecule type" value="Genomic_DNA"/>
</dbReference>
<sequence length="502" mass="56020">MSNMFSDKIIEAVSFKSSWKKERSLADSGAQTDDLETFERASQSVKRKDKEVQTEDDGSHKTRLAQDTVGRLGEFLSKIEPVILRELDKALTSHAFDDFNIGWDNEEASVTCVHKLTNPDLNEQLHITGITWNSTGAVIAAAYGRYDHEDWCTHKSALCTWNLERRNINENKPDTVIDLSTCLTCVAFHPKNPAIIAGGTYDGEVMMWDLSREDDMLVTSSGIGDDAHREPVTRVHWIPDNTTSKRDRYLLVSTSGDGKILVWKHDRKKDAIKLSNGFILMAQNLPKALRKSRGIRGDKEVGVTCLSYNCEDRDAFLIGSEPGAVFRCSMQTHGEPAGSQVISSVPLHSPVTFTYNPHYAPVYSVEFSPFHRNAFLSSSMDQTIRLYSMLQKQPVLTIEPGEGFISSTKWSPIRPSLIAATTESGHLLLYDLRSEQPVPIQKLEASINKTAVHTCQFNPNQFELLATGDGAGFVHVFRLSQDLKSTNPKDIEAINVLVDIES</sequence>
<evidence type="ECO:0000256" key="6">
    <source>
        <dbReference type="SAM" id="MobiDB-lite"/>
    </source>
</evidence>
<keyword evidence="2" id="KW-0963">Cytoplasm</keyword>
<dbReference type="GO" id="GO:0097014">
    <property type="term" value="C:ciliary plasm"/>
    <property type="evidence" value="ECO:0007669"/>
    <property type="project" value="TreeGrafter"/>
</dbReference>
<accession>A0A210R242</accession>
<protein>
    <submittedName>
        <fullName evidence="7">WD repeat-containing protein 34</fullName>
    </submittedName>
</protein>
<dbReference type="PROSITE" id="PS50082">
    <property type="entry name" value="WD_REPEATS_2"/>
    <property type="match status" value="2"/>
</dbReference>
<dbReference type="Gene3D" id="2.130.10.10">
    <property type="entry name" value="YVTN repeat-like/Quinoprotein amine dehydrogenase"/>
    <property type="match status" value="2"/>
</dbReference>
<dbReference type="InterPro" id="IPR036322">
    <property type="entry name" value="WD40_repeat_dom_sf"/>
</dbReference>
<evidence type="ECO:0000256" key="5">
    <source>
        <dbReference type="PROSITE-ProRule" id="PRU00221"/>
    </source>
</evidence>
<evidence type="ECO:0000313" key="8">
    <source>
        <dbReference type="Proteomes" id="UP000242188"/>
    </source>
</evidence>
<keyword evidence="4" id="KW-0677">Repeat</keyword>
<reference evidence="7 8" key="1">
    <citation type="journal article" date="2017" name="Nat. Ecol. Evol.">
        <title>Scallop genome provides insights into evolution of bilaterian karyotype and development.</title>
        <authorList>
            <person name="Wang S."/>
            <person name="Zhang J."/>
            <person name="Jiao W."/>
            <person name="Li J."/>
            <person name="Xun X."/>
            <person name="Sun Y."/>
            <person name="Guo X."/>
            <person name="Huan P."/>
            <person name="Dong B."/>
            <person name="Zhang L."/>
            <person name="Hu X."/>
            <person name="Sun X."/>
            <person name="Wang J."/>
            <person name="Zhao C."/>
            <person name="Wang Y."/>
            <person name="Wang D."/>
            <person name="Huang X."/>
            <person name="Wang R."/>
            <person name="Lv J."/>
            <person name="Li Y."/>
            <person name="Zhang Z."/>
            <person name="Liu B."/>
            <person name="Lu W."/>
            <person name="Hui Y."/>
            <person name="Liang J."/>
            <person name="Zhou Z."/>
            <person name="Hou R."/>
            <person name="Li X."/>
            <person name="Liu Y."/>
            <person name="Li H."/>
            <person name="Ning X."/>
            <person name="Lin Y."/>
            <person name="Zhao L."/>
            <person name="Xing Q."/>
            <person name="Dou J."/>
            <person name="Li Y."/>
            <person name="Mao J."/>
            <person name="Guo H."/>
            <person name="Dou H."/>
            <person name="Li T."/>
            <person name="Mu C."/>
            <person name="Jiang W."/>
            <person name="Fu Q."/>
            <person name="Fu X."/>
            <person name="Miao Y."/>
            <person name="Liu J."/>
            <person name="Yu Q."/>
            <person name="Li R."/>
            <person name="Liao H."/>
            <person name="Li X."/>
            <person name="Kong Y."/>
            <person name="Jiang Z."/>
            <person name="Chourrout D."/>
            <person name="Li R."/>
            <person name="Bao Z."/>
        </authorList>
    </citation>
    <scope>NUCLEOTIDE SEQUENCE [LARGE SCALE GENOMIC DNA]</scope>
    <source>
        <strain evidence="7 8">PY_sf001</strain>
    </source>
</reference>
<evidence type="ECO:0000256" key="2">
    <source>
        <dbReference type="ARBA" id="ARBA00022490"/>
    </source>
</evidence>
<dbReference type="SMART" id="SM00320">
    <property type="entry name" value="WD40"/>
    <property type="match status" value="5"/>
</dbReference>
<keyword evidence="3 5" id="KW-0853">WD repeat</keyword>
<dbReference type="GO" id="GO:0045504">
    <property type="term" value="F:dynein heavy chain binding"/>
    <property type="evidence" value="ECO:0007669"/>
    <property type="project" value="TreeGrafter"/>
</dbReference>
<dbReference type="SUPFAM" id="SSF50978">
    <property type="entry name" value="WD40 repeat-like"/>
    <property type="match status" value="1"/>
</dbReference>
<dbReference type="OrthoDB" id="445052at2759"/>
<dbReference type="AlphaFoldDB" id="A0A210R242"/>
<dbReference type="PANTHER" id="PTHR12442">
    <property type="entry name" value="DYNEIN INTERMEDIATE CHAIN"/>
    <property type="match status" value="1"/>
</dbReference>
<evidence type="ECO:0000256" key="4">
    <source>
        <dbReference type="ARBA" id="ARBA00022737"/>
    </source>
</evidence>
<name>A0A210R242_MIZYE</name>
<organism evidence="7 8">
    <name type="scientific">Mizuhopecten yessoensis</name>
    <name type="common">Japanese scallop</name>
    <name type="synonym">Patinopecten yessoensis</name>
    <dbReference type="NCBI Taxonomy" id="6573"/>
    <lineage>
        <taxon>Eukaryota</taxon>
        <taxon>Metazoa</taxon>
        <taxon>Spiralia</taxon>
        <taxon>Lophotrochozoa</taxon>
        <taxon>Mollusca</taxon>
        <taxon>Bivalvia</taxon>
        <taxon>Autobranchia</taxon>
        <taxon>Pteriomorphia</taxon>
        <taxon>Pectinida</taxon>
        <taxon>Pectinoidea</taxon>
        <taxon>Pectinidae</taxon>
        <taxon>Mizuhopecten</taxon>
    </lineage>
</organism>
<feature type="repeat" description="WD" evidence="5">
    <location>
        <begin position="183"/>
        <end position="218"/>
    </location>
</feature>
<keyword evidence="8" id="KW-1185">Reference proteome</keyword>
<feature type="repeat" description="WD" evidence="5">
    <location>
        <begin position="355"/>
        <end position="397"/>
    </location>
</feature>
<feature type="compositionally biased region" description="Basic and acidic residues" evidence="6">
    <location>
        <begin position="46"/>
        <end position="60"/>
    </location>
</feature>
<evidence type="ECO:0000256" key="3">
    <source>
        <dbReference type="ARBA" id="ARBA00022574"/>
    </source>
</evidence>